<dbReference type="PRINTS" id="PR00081">
    <property type="entry name" value="GDHRDH"/>
</dbReference>
<dbReference type="InterPro" id="IPR036291">
    <property type="entry name" value="NAD(P)-bd_dom_sf"/>
</dbReference>
<sequence>MSDTISSNGGPRADSFVCDLSSPRSIASAVNKIAMMHPDIDVLVNNGAQFTTGSLEDHTDEQIMAVVNSAVAGTMILTRELLPLLKARARADIHNVVSMSGLPYARFVGASLPFRAAKAAQDGFTQGLVEELQGSSIRITSIYPGIIEDVSPVTADWQRQRGIDEGLTNKEVVDAIIYALSAPANVSLRQIVIERTRSDFLL</sequence>
<name>A0A7W6GJV3_9HYPH</name>
<dbReference type="CDD" id="cd05233">
    <property type="entry name" value="SDR_c"/>
    <property type="match status" value="1"/>
</dbReference>
<dbReference type="Gene3D" id="3.40.50.720">
    <property type="entry name" value="NAD(P)-binding Rossmann-like Domain"/>
    <property type="match status" value="1"/>
</dbReference>
<proteinExistence type="inferred from homology"/>
<comment type="caution">
    <text evidence="3">The sequence shown here is derived from an EMBL/GenBank/DDBJ whole genome shotgun (WGS) entry which is preliminary data.</text>
</comment>
<dbReference type="InterPro" id="IPR002347">
    <property type="entry name" value="SDR_fam"/>
</dbReference>
<dbReference type="SUPFAM" id="SSF51735">
    <property type="entry name" value="NAD(P)-binding Rossmann-fold domains"/>
    <property type="match status" value="1"/>
</dbReference>
<evidence type="ECO:0000313" key="3">
    <source>
        <dbReference type="EMBL" id="MBB3976294.1"/>
    </source>
</evidence>
<dbReference type="Proteomes" id="UP000574761">
    <property type="component" value="Unassembled WGS sequence"/>
</dbReference>
<evidence type="ECO:0000256" key="1">
    <source>
        <dbReference type="ARBA" id="ARBA00006484"/>
    </source>
</evidence>
<keyword evidence="4" id="KW-1185">Reference proteome</keyword>
<organism evidence="3 4">
    <name type="scientific">Mycoplana azooxidifex</name>
    <dbReference type="NCBI Taxonomy" id="1636188"/>
    <lineage>
        <taxon>Bacteria</taxon>
        <taxon>Pseudomonadati</taxon>
        <taxon>Pseudomonadota</taxon>
        <taxon>Alphaproteobacteria</taxon>
        <taxon>Hyphomicrobiales</taxon>
        <taxon>Rhizobiaceae</taxon>
        <taxon>Mycoplana</taxon>
    </lineage>
</organism>
<evidence type="ECO:0000256" key="2">
    <source>
        <dbReference type="ARBA" id="ARBA00023002"/>
    </source>
</evidence>
<dbReference type="EMBL" id="JACIEE010000003">
    <property type="protein sequence ID" value="MBB3976294.1"/>
    <property type="molecule type" value="Genomic_DNA"/>
</dbReference>
<gene>
    <name evidence="3" type="ORF">GGQ64_001483</name>
</gene>
<dbReference type="PANTHER" id="PTHR43115:SF4">
    <property type="entry name" value="DEHYDROGENASE_REDUCTASE SDR FAMILY MEMBER 11"/>
    <property type="match status" value="1"/>
</dbReference>
<protein>
    <submittedName>
        <fullName evidence="3">NAD(P)-dependent dehydrogenase (Short-subunit alcohol dehydrogenase family)</fullName>
    </submittedName>
</protein>
<dbReference type="PANTHER" id="PTHR43115">
    <property type="entry name" value="DEHYDROGENASE/REDUCTASE SDR FAMILY MEMBER 11"/>
    <property type="match status" value="1"/>
</dbReference>
<comment type="similarity">
    <text evidence="1">Belongs to the short-chain dehydrogenases/reductases (SDR) family.</text>
</comment>
<dbReference type="GO" id="GO:0016491">
    <property type="term" value="F:oxidoreductase activity"/>
    <property type="evidence" value="ECO:0007669"/>
    <property type="project" value="UniProtKB-KW"/>
</dbReference>
<dbReference type="Pfam" id="PF00106">
    <property type="entry name" value="adh_short"/>
    <property type="match status" value="1"/>
</dbReference>
<keyword evidence="2" id="KW-0560">Oxidoreductase</keyword>
<dbReference type="AlphaFoldDB" id="A0A7W6GJV3"/>
<reference evidence="3 4" key="1">
    <citation type="submission" date="2020-08" db="EMBL/GenBank/DDBJ databases">
        <title>Genomic Encyclopedia of Type Strains, Phase IV (KMG-IV): sequencing the most valuable type-strain genomes for metagenomic binning, comparative biology and taxonomic classification.</title>
        <authorList>
            <person name="Goeker M."/>
        </authorList>
    </citation>
    <scope>NUCLEOTIDE SEQUENCE [LARGE SCALE GENOMIC DNA]</scope>
    <source>
        <strain evidence="3 4">DSM 100211</strain>
    </source>
</reference>
<accession>A0A7W6GJV3</accession>
<evidence type="ECO:0000313" key="4">
    <source>
        <dbReference type="Proteomes" id="UP000574761"/>
    </source>
</evidence>